<feature type="domain" description="Amidohydrolase 3" evidence="1">
    <location>
        <begin position="114"/>
        <end position="595"/>
    </location>
</feature>
<dbReference type="Pfam" id="PF07969">
    <property type="entry name" value="Amidohydro_3"/>
    <property type="match status" value="1"/>
</dbReference>
<dbReference type="InterPro" id="IPR032466">
    <property type="entry name" value="Metal_Hydrolase"/>
</dbReference>
<dbReference type="Gene3D" id="3.20.20.140">
    <property type="entry name" value="Metal-dependent hydrolases"/>
    <property type="match status" value="1"/>
</dbReference>
<dbReference type="EMBL" id="CP137852">
    <property type="protein sequence ID" value="WPB85794.1"/>
    <property type="molecule type" value="Genomic_DNA"/>
</dbReference>
<dbReference type="Gene3D" id="3.10.310.70">
    <property type="match status" value="1"/>
</dbReference>
<dbReference type="InterPro" id="IPR033932">
    <property type="entry name" value="YtcJ-like"/>
</dbReference>
<gene>
    <name evidence="2" type="ORF">R9Z33_02720</name>
</gene>
<dbReference type="InterPro" id="IPR013108">
    <property type="entry name" value="Amidohydro_3"/>
</dbReference>
<sequence>MCRACVSPLIAHPSLFSQPGGLAGLFKPPTRRGFMAVAVSAAAAPLAGQAQTVPWANTPANAPAPTGPETIFRGGNIVTMAGDTMAEAIAVTGGRITAVGAAADVMALATRDTRIVNLQGRTLLPGLIDPHNHTALSSLYLELLTDIGYLKNRTRADLLANLRQLVANTPEGQWVMVSNFDNLLQGGDLSRTELDGISTTRPIFVWYTNGHDAAVNSAALRAANIPEDIGALPGGGHFGRGPDGRLDGRVFEMSAMLKVVSVGLPRITPQLATQAINRYMQAAAATGNTLLHEPGTMKSEWIEGFSQIAATAPLRLSASLMYEDMAGFAPYRSLGLGPRAAQLPNSLLMLYGVKIVGDGSNQTRTGGQTQPYLGGTDMGQPNFNADQMKQMVAAVKAAGMPVLIHCNGDKTIDFSLDAIEAAYGNSTAFGINRIEHATMLRQDQIVRMKRLNIEPSFLMNHVTLYGAAYRDQIFGPTRAAFTDPAGACAKEGVRFTLHTDSPCSPLGTLRLVQTAVTRICQVDNSVIGADQAVTVRRALESVTVDAARQLGLADRLGTVERGKEADFTILEENPLTVDPTKIAAIKVSETWVAGQKKFG</sequence>
<evidence type="ECO:0000259" key="1">
    <source>
        <dbReference type="Pfam" id="PF07969"/>
    </source>
</evidence>
<dbReference type="PANTHER" id="PTHR22642:SF2">
    <property type="entry name" value="PROTEIN LONG AFTER FAR-RED 3"/>
    <property type="match status" value="1"/>
</dbReference>
<organism evidence="2 3">
    <name type="scientific">Sediminicoccus rosea</name>
    <dbReference type="NCBI Taxonomy" id="1225128"/>
    <lineage>
        <taxon>Bacteria</taxon>
        <taxon>Pseudomonadati</taxon>
        <taxon>Pseudomonadota</taxon>
        <taxon>Alphaproteobacteria</taxon>
        <taxon>Acetobacterales</taxon>
        <taxon>Roseomonadaceae</taxon>
        <taxon>Sediminicoccus</taxon>
    </lineage>
</organism>
<dbReference type="CDD" id="cd01300">
    <property type="entry name" value="YtcJ_like"/>
    <property type="match status" value="1"/>
</dbReference>
<keyword evidence="3" id="KW-1185">Reference proteome</keyword>
<dbReference type="InterPro" id="IPR006311">
    <property type="entry name" value="TAT_signal"/>
</dbReference>
<reference evidence="2 3" key="1">
    <citation type="submission" date="2023-11" db="EMBL/GenBank/DDBJ databases">
        <title>Arctic aerobic anoxygenic photoheterotroph Sediminicoccus rosea KRV36 adapts its photosynthesis to long days of polar summer.</title>
        <authorList>
            <person name="Tomasch J."/>
            <person name="Kopejtka K."/>
            <person name="Bily T."/>
            <person name="Gardiner A.T."/>
            <person name="Gardian Z."/>
            <person name="Shivaramu S."/>
            <person name="Koblizek M."/>
            <person name="Engelhardt F."/>
            <person name="Kaftan D."/>
        </authorList>
    </citation>
    <scope>NUCLEOTIDE SEQUENCE [LARGE SCALE GENOMIC DNA]</scope>
    <source>
        <strain evidence="2 3">R-30</strain>
    </source>
</reference>
<evidence type="ECO:0000313" key="2">
    <source>
        <dbReference type="EMBL" id="WPB85794.1"/>
    </source>
</evidence>
<dbReference type="RefSeq" id="WP_318649773.1">
    <property type="nucleotide sequence ID" value="NZ_CP137852.1"/>
</dbReference>
<dbReference type="GO" id="GO:0016787">
    <property type="term" value="F:hydrolase activity"/>
    <property type="evidence" value="ECO:0007669"/>
    <property type="project" value="UniProtKB-KW"/>
</dbReference>
<dbReference type="SUPFAM" id="SSF51556">
    <property type="entry name" value="Metallo-dependent hydrolases"/>
    <property type="match status" value="1"/>
</dbReference>
<dbReference type="Proteomes" id="UP001305521">
    <property type="component" value="Chromosome"/>
</dbReference>
<proteinExistence type="predicted"/>
<keyword evidence="2" id="KW-0378">Hydrolase</keyword>
<dbReference type="Gene3D" id="2.30.40.10">
    <property type="entry name" value="Urease, subunit C, domain 1"/>
    <property type="match status" value="1"/>
</dbReference>
<dbReference type="InterPro" id="IPR011059">
    <property type="entry name" value="Metal-dep_hydrolase_composite"/>
</dbReference>
<name>A0ABZ0PJG4_9PROT</name>
<dbReference type="EC" id="3.5.-.-" evidence="2"/>
<dbReference type="PROSITE" id="PS51318">
    <property type="entry name" value="TAT"/>
    <property type="match status" value="1"/>
</dbReference>
<accession>A0ABZ0PJG4</accession>
<dbReference type="SUPFAM" id="SSF51338">
    <property type="entry name" value="Composite domain of metallo-dependent hydrolases"/>
    <property type="match status" value="1"/>
</dbReference>
<dbReference type="PANTHER" id="PTHR22642">
    <property type="entry name" value="IMIDAZOLONEPROPIONASE"/>
    <property type="match status" value="1"/>
</dbReference>
<protein>
    <submittedName>
        <fullName evidence="2">Amidohydrolase</fullName>
        <ecNumber evidence="2">3.5.-.-</ecNumber>
    </submittedName>
</protein>
<evidence type="ECO:0000313" key="3">
    <source>
        <dbReference type="Proteomes" id="UP001305521"/>
    </source>
</evidence>